<organism evidence="1 2">
    <name type="scientific">Streptomyces viridochromogenes</name>
    <dbReference type="NCBI Taxonomy" id="1938"/>
    <lineage>
        <taxon>Bacteria</taxon>
        <taxon>Bacillati</taxon>
        <taxon>Actinomycetota</taxon>
        <taxon>Actinomycetes</taxon>
        <taxon>Kitasatosporales</taxon>
        <taxon>Streptomycetaceae</taxon>
        <taxon>Streptomyces</taxon>
    </lineage>
</organism>
<comment type="caution">
    <text evidence="1">The sequence shown here is derived from an EMBL/GenBank/DDBJ whole genome shotgun (WGS) entry which is preliminary data.</text>
</comment>
<evidence type="ECO:0000313" key="1">
    <source>
        <dbReference type="EMBL" id="KMS66172.1"/>
    </source>
</evidence>
<dbReference type="Proteomes" id="UP000037432">
    <property type="component" value="Unassembled WGS sequence"/>
</dbReference>
<dbReference type="AlphaFoldDB" id="A0A0J7YRR2"/>
<name>A0A0J7YRR2_STRVR</name>
<dbReference type="RefSeq" id="WP_048587576.1">
    <property type="nucleotide sequence ID" value="NZ_LFNT01000184.1"/>
</dbReference>
<reference evidence="1 2" key="1">
    <citation type="submission" date="2015-06" db="EMBL/GenBank/DDBJ databases">
        <authorList>
            <person name="Ju K.-S."/>
            <person name="Doroghazi J.R."/>
            <person name="Metcalf W.W."/>
        </authorList>
    </citation>
    <scope>NUCLEOTIDE SEQUENCE [LARGE SCALE GENOMIC DNA]</scope>
    <source>
        <strain evidence="1 2">NRRL 3414</strain>
    </source>
</reference>
<dbReference type="PATRIC" id="fig|1938.3.peg.2717"/>
<gene>
    <name evidence="1" type="ORF">ACM01_46300</name>
</gene>
<protein>
    <submittedName>
        <fullName evidence="1">Uncharacterized protein</fullName>
    </submittedName>
</protein>
<dbReference type="EMBL" id="LFNT01000184">
    <property type="protein sequence ID" value="KMS66172.1"/>
    <property type="molecule type" value="Genomic_DNA"/>
</dbReference>
<proteinExistence type="predicted"/>
<sequence>MATAVHSPHTFGRDFSEVRVLSTSAGRSATTWWCSWASFQVSSRPVEAVTRASAPKNSSAYRVSSRH</sequence>
<evidence type="ECO:0000313" key="2">
    <source>
        <dbReference type="Proteomes" id="UP000037432"/>
    </source>
</evidence>
<accession>A0A0J7YRR2</accession>